<keyword evidence="1" id="KW-1133">Transmembrane helix</keyword>
<comment type="caution">
    <text evidence="3">The sequence shown here is derived from an EMBL/GenBank/DDBJ whole genome shotgun (WGS) entry which is preliminary data.</text>
</comment>
<dbReference type="PROSITE" id="PS51788">
    <property type="entry name" value="CULT"/>
    <property type="match status" value="1"/>
</dbReference>
<proteinExistence type="predicted"/>
<dbReference type="InterPro" id="IPR034750">
    <property type="entry name" value="CULT"/>
</dbReference>
<dbReference type="EMBL" id="JBAMIC010000022">
    <property type="protein sequence ID" value="KAK7091565.1"/>
    <property type="molecule type" value="Genomic_DNA"/>
</dbReference>
<gene>
    <name evidence="3" type="ORF">V1264_009229</name>
</gene>
<name>A0AAN9G2G3_9CAEN</name>
<organism evidence="3 4">
    <name type="scientific">Littorina saxatilis</name>
    <dbReference type="NCBI Taxonomy" id="31220"/>
    <lineage>
        <taxon>Eukaryota</taxon>
        <taxon>Metazoa</taxon>
        <taxon>Spiralia</taxon>
        <taxon>Lophotrochozoa</taxon>
        <taxon>Mollusca</taxon>
        <taxon>Gastropoda</taxon>
        <taxon>Caenogastropoda</taxon>
        <taxon>Littorinimorpha</taxon>
        <taxon>Littorinoidea</taxon>
        <taxon>Littorinidae</taxon>
        <taxon>Littorina</taxon>
    </lineage>
</organism>
<keyword evidence="1" id="KW-0812">Transmembrane</keyword>
<evidence type="ECO:0000313" key="3">
    <source>
        <dbReference type="EMBL" id="KAK7091565.1"/>
    </source>
</evidence>
<sequence length="185" mass="20511">MTAPRRSSIAAAASNALEVFFAIFLMQLIANTLCNTSDEFEGFLLCRQCGLEITRADNLVNVPSRIAHRQRNDTLSGTRGILIQLFKNPDGKYFEVISSSEAEVQKVNKPYLEHSWFPGFSWTVAVCPRCGQHVGWVFEPTSPPSSSGQQGEKQHTDTFVGLILGNLLHEQEAESIIAVPKTYHS</sequence>
<evidence type="ECO:0000256" key="1">
    <source>
        <dbReference type="SAM" id="Phobius"/>
    </source>
</evidence>
<accession>A0AAN9G2G3</accession>
<evidence type="ECO:0000259" key="2">
    <source>
        <dbReference type="PROSITE" id="PS51788"/>
    </source>
</evidence>
<feature type="transmembrane region" description="Helical" evidence="1">
    <location>
        <begin position="12"/>
        <end position="30"/>
    </location>
</feature>
<dbReference type="FunFam" id="2.170.150.20:FF:000007">
    <property type="entry name" value="Protein cereblon"/>
    <property type="match status" value="1"/>
</dbReference>
<dbReference type="Proteomes" id="UP001374579">
    <property type="component" value="Unassembled WGS sequence"/>
</dbReference>
<dbReference type="AlphaFoldDB" id="A0AAN9G2G3"/>
<keyword evidence="1" id="KW-0472">Membrane</keyword>
<dbReference type="Gene3D" id="2.170.150.20">
    <property type="entry name" value="Peptide methionine sulfoxide reductase"/>
    <property type="match status" value="1"/>
</dbReference>
<keyword evidence="4" id="KW-1185">Reference proteome</keyword>
<dbReference type="CDD" id="cd15777">
    <property type="entry name" value="CRBN_C_like"/>
    <property type="match status" value="1"/>
</dbReference>
<evidence type="ECO:0000313" key="4">
    <source>
        <dbReference type="Proteomes" id="UP001374579"/>
    </source>
</evidence>
<reference evidence="3 4" key="1">
    <citation type="submission" date="2024-02" db="EMBL/GenBank/DDBJ databases">
        <title>Chromosome-scale genome assembly of the rough periwinkle Littorina saxatilis.</title>
        <authorList>
            <person name="De Jode A."/>
            <person name="Faria R."/>
            <person name="Formenti G."/>
            <person name="Sims Y."/>
            <person name="Smith T.P."/>
            <person name="Tracey A."/>
            <person name="Wood J.M.D."/>
            <person name="Zagrodzka Z.B."/>
            <person name="Johannesson K."/>
            <person name="Butlin R.K."/>
            <person name="Leder E.H."/>
        </authorList>
    </citation>
    <scope>NUCLEOTIDE SEQUENCE [LARGE SCALE GENOMIC DNA]</scope>
    <source>
        <strain evidence="3">Snail1</strain>
        <tissue evidence="3">Muscle</tissue>
    </source>
</reference>
<protein>
    <recommendedName>
        <fullName evidence="2">CULT domain-containing protein</fullName>
    </recommendedName>
</protein>
<feature type="domain" description="CULT" evidence="2">
    <location>
        <begin position="41"/>
        <end position="171"/>
    </location>
</feature>